<sequence>MVEMAGVFELGAKKYGPFNWRETKVEAMTYVNATLRHLLSWLDGEDTDPESSKSHLGHAMASLGIVIDAMHTNQLIDNRPTQGATARLIVTNTKSI</sequence>
<dbReference type="EMBL" id="SACO01000013">
    <property type="protein sequence ID" value="RVU03571.1"/>
    <property type="molecule type" value="Genomic_DNA"/>
</dbReference>
<dbReference type="Pfam" id="PF18909">
    <property type="entry name" value="dGTP_diPhyd_N"/>
    <property type="match status" value="1"/>
</dbReference>
<gene>
    <name evidence="2" type="ORF">EOE18_14710</name>
</gene>
<dbReference type="Proteomes" id="UP000282837">
    <property type="component" value="Unassembled WGS sequence"/>
</dbReference>
<organism evidence="2 3">
    <name type="scientific">Novosphingobium umbonatum</name>
    <dbReference type="NCBI Taxonomy" id="1908524"/>
    <lineage>
        <taxon>Bacteria</taxon>
        <taxon>Pseudomonadati</taxon>
        <taxon>Pseudomonadota</taxon>
        <taxon>Alphaproteobacteria</taxon>
        <taxon>Sphingomonadales</taxon>
        <taxon>Sphingomonadaceae</taxon>
        <taxon>Novosphingobium</taxon>
    </lineage>
</organism>
<evidence type="ECO:0000313" key="2">
    <source>
        <dbReference type="EMBL" id="RVU03571.1"/>
    </source>
</evidence>
<reference evidence="2 3" key="1">
    <citation type="submission" date="2019-01" db="EMBL/GenBank/DDBJ databases">
        <authorList>
            <person name="Chen W.-M."/>
        </authorList>
    </citation>
    <scope>NUCLEOTIDE SEQUENCE [LARGE SCALE GENOMIC DNA]</scope>
    <source>
        <strain evidence="2 3">FSY-9</strain>
    </source>
</reference>
<evidence type="ECO:0000313" key="3">
    <source>
        <dbReference type="Proteomes" id="UP000282837"/>
    </source>
</evidence>
<protein>
    <recommendedName>
        <fullName evidence="1">dATP/dGTP diphosphohydrolase N-terminal domain-containing protein</fullName>
    </recommendedName>
</protein>
<comment type="caution">
    <text evidence="2">The sequence shown here is derived from an EMBL/GenBank/DDBJ whole genome shotgun (WGS) entry which is preliminary data.</text>
</comment>
<name>A0A437N0Z9_9SPHN</name>
<proteinExistence type="predicted"/>
<dbReference type="InterPro" id="IPR044038">
    <property type="entry name" value="dATP/dGTP_diPOhydrolase_N"/>
</dbReference>
<accession>A0A437N0Z9</accession>
<dbReference type="OrthoDB" id="4569478at2"/>
<dbReference type="AlphaFoldDB" id="A0A437N0Z9"/>
<feature type="domain" description="dATP/dGTP diphosphohydrolase N-terminal" evidence="1">
    <location>
        <begin position="2"/>
        <end position="79"/>
    </location>
</feature>
<evidence type="ECO:0000259" key="1">
    <source>
        <dbReference type="Pfam" id="PF18909"/>
    </source>
</evidence>
<keyword evidence="3" id="KW-1185">Reference proteome</keyword>